<proteinExistence type="predicted"/>
<sequence length="631" mass="74594">MTKYDDLIDEQLKTLAIDINIIEIGTLNGYTTFTIRFPLPLVDQSITSNIDKYMDDLKRKSSFNYLSKKFRKEIDQSITCIENLSNECFYEIFDYLEACDMYEAFSNLNYRFQQLLHSSALLLKIKFYASTSEEMFKKNYEQIIVHSRHQIYAINLWTMDDWFLTMSLCLINSSCDRLESLVVVGIELDLLFQLLTHYTCLPRLFSLGIDTESSSTLEELSDIYQLIFALPKLKSVEFSIDIFDNSNSTLPLSIATNEQFSGIKRLYLDQGTNFKELFSIVSYTPELCHLKLSHAEENDNDEPSTANVLPISLLKLIDFSIDRYEMRFDGFQWFIKNIFWKLKVLYINFEYEDMKCFDGNRWEQLIRQHLPQLKNIYLTYDERNYYEHKLLKNAGQLNQFFSSFWIERQTIMEIEIHDSHIKYVIRPYRKSWYEYLQNNAINSSVQLILRNANFEEYFPLLKSHIDDILTVGQIYHLEISKVCSNTFIEIINLLPKLDSLKISSLSLKQSNDLSTHETELLSLISNKNQITKVNLETITNIEEVNFFLELCPRIIYLKVDFINNIDMELFVRHILIKINTKCNHQLRLLCFCKSAADDQTIKTLQTMIHSEKLLLDYTIKRIVNNIYLEWK</sequence>
<evidence type="ECO:0000313" key="2">
    <source>
        <dbReference type="Proteomes" id="UP000681967"/>
    </source>
</evidence>
<dbReference type="SUPFAM" id="SSF52047">
    <property type="entry name" value="RNI-like"/>
    <property type="match status" value="1"/>
</dbReference>
<gene>
    <name evidence="1" type="ORF">BYL167_LOCUS18699</name>
</gene>
<name>A0A8S2Q7M9_9BILA</name>
<evidence type="ECO:0000313" key="1">
    <source>
        <dbReference type="EMBL" id="CAF4092843.1"/>
    </source>
</evidence>
<organism evidence="1 2">
    <name type="scientific">Rotaria magnacalcarata</name>
    <dbReference type="NCBI Taxonomy" id="392030"/>
    <lineage>
        <taxon>Eukaryota</taxon>
        <taxon>Metazoa</taxon>
        <taxon>Spiralia</taxon>
        <taxon>Gnathifera</taxon>
        <taxon>Rotifera</taxon>
        <taxon>Eurotatoria</taxon>
        <taxon>Bdelloidea</taxon>
        <taxon>Philodinida</taxon>
        <taxon>Philodinidae</taxon>
        <taxon>Rotaria</taxon>
    </lineage>
</organism>
<accession>A0A8S2Q7M9</accession>
<comment type="caution">
    <text evidence="1">The sequence shown here is derived from an EMBL/GenBank/DDBJ whole genome shotgun (WGS) entry which is preliminary data.</text>
</comment>
<dbReference type="EMBL" id="CAJOBH010007730">
    <property type="protein sequence ID" value="CAF4092843.1"/>
    <property type="molecule type" value="Genomic_DNA"/>
</dbReference>
<reference evidence="1" key="1">
    <citation type="submission" date="2021-02" db="EMBL/GenBank/DDBJ databases">
        <authorList>
            <person name="Nowell W R."/>
        </authorList>
    </citation>
    <scope>NUCLEOTIDE SEQUENCE</scope>
</reference>
<dbReference type="Proteomes" id="UP000681967">
    <property type="component" value="Unassembled WGS sequence"/>
</dbReference>
<dbReference type="AlphaFoldDB" id="A0A8S2Q7M9"/>
<evidence type="ECO:0008006" key="3">
    <source>
        <dbReference type="Google" id="ProtNLM"/>
    </source>
</evidence>
<protein>
    <recommendedName>
        <fullName evidence="3">F-box domain-containing protein</fullName>
    </recommendedName>
</protein>